<evidence type="ECO:0000313" key="2">
    <source>
        <dbReference type="Proteomes" id="UP001311915"/>
    </source>
</evidence>
<dbReference type="AlphaFoldDB" id="A0AAV9M7E5"/>
<dbReference type="GO" id="GO:0003676">
    <property type="term" value="F:nucleic acid binding"/>
    <property type="evidence" value="ECO:0007669"/>
    <property type="project" value="InterPro"/>
</dbReference>
<name>A0AAV9M7E5_9SOLN</name>
<dbReference type="PANTHER" id="PTHR47169:SF2">
    <property type="entry name" value="OS01G0541250 PROTEIN"/>
    <property type="match status" value="1"/>
</dbReference>
<dbReference type="EMBL" id="JAWPEI010000002">
    <property type="protein sequence ID" value="KAK4733738.1"/>
    <property type="molecule type" value="Genomic_DNA"/>
</dbReference>
<dbReference type="PANTHER" id="PTHR47169">
    <property type="entry name" value="OS01G0541250 PROTEIN"/>
    <property type="match status" value="1"/>
</dbReference>
<comment type="caution">
    <text evidence="1">The sequence shown here is derived from an EMBL/GenBank/DDBJ whole genome shotgun (WGS) entry which is preliminary data.</text>
</comment>
<dbReference type="Proteomes" id="UP001311915">
    <property type="component" value="Unassembled WGS sequence"/>
</dbReference>
<gene>
    <name evidence="1" type="ORF">R3W88_007999</name>
</gene>
<dbReference type="InterPro" id="IPR036397">
    <property type="entry name" value="RNaseH_sf"/>
</dbReference>
<keyword evidence="2" id="KW-1185">Reference proteome</keyword>
<reference evidence="1 2" key="1">
    <citation type="submission" date="2023-10" db="EMBL/GenBank/DDBJ databases">
        <title>Genome-Wide Identification Analysis in wild type Solanum Pinnatisectum Reveals Some Genes Defensing Phytophthora Infestans.</title>
        <authorList>
            <person name="Sun C."/>
        </authorList>
    </citation>
    <scope>NUCLEOTIDE SEQUENCE [LARGE SCALE GENOMIC DNA]</scope>
    <source>
        <strain evidence="1">LQN</strain>
        <tissue evidence="1">Leaf</tissue>
    </source>
</reference>
<dbReference type="Gene3D" id="3.30.420.10">
    <property type="entry name" value="Ribonuclease H-like superfamily/Ribonuclease H"/>
    <property type="match status" value="1"/>
</dbReference>
<accession>A0AAV9M7E5</accession>
<evidence type="ECO:0000313" key="1">
    <source>
        <dbReference type="EMBL" id="KAK4733738.1"/>
    </source>
</evidence>
<protein>
    <submittedName>
        <fullName evidence="1">Uncharacterized protein</fullName>
    </submittedName>
</protein>
<organism evidence="1 2">
    <name type="scientific">Solanum pinnatisectum</name>
    <name type="common">tansyleaf nightshade</name>
    <dbReference type="NCBI Taxonomy" id="50273"/>
    <lineage>
        <taxon>Eukaryota</taxon>
        <taxon>Viridiplantae</taxon>
        <taxon>Streptophyta</taxon>
        <taxon>Embryophyta</taxon>
        <taxon>Tracheophyta</taxon>
        <taxon>Spermatophyta</taxon>
        <taxon>Magnoliopsida</taxon>
        <taxon>eudicotyledons</taxon>
        <taxon>Gunneridae</taxon>
        <taxon>Pentapetalae</taxon>
        <taxon>asterids</taxon>
        <taxon>lamiids</taxon>
        <taxon>Solanales</taxon>
        <taxon>Solanaceae</taxon>
        <taxon>Solanoideae</taxon>
        <taxon>Solaneae</taxon>
        <taxon>Solanum</taxon>
    </lineage>
</organism>
<proteinExistence type="predicted"/>
<sequence length="206" mass="23880">MFNYVHIDEKWFYLSKKSESKNFITKVMFMIVVARPRFDANGVDGIENRTTGAIKTKSILFVTKYITRACLIEKVLPSMRSKWSASTPYVGVNDLKFMEASQRDGFDMKLCFQPPDSLDLNVLDLGFLEQFMEVVEISFNEMKVERFYHIFLTLQCCMNEVMKVSGGNNYKVPHMNKETLERERDLLLQVRCDVGTVNQALALLQQ</sequence>